<feature type="transmembrane region" description="Helical" evidence="1">
    <location>
        <begin position="20"/>
        <end position="40"/>
    </location>
</feature>
<reference evidence="2 3" key="1">
    <citation type="submission" date="2024-03" db="EMBL/GenBank/DDBJ databases">
        <title>Human intestinal bacterial collection.</title>
        <authorList>
            <person name="Pauvert C."/>
            <person name="Hitch T.C.A."/>
            <person name="Clavel T."/>
        </authorList>
    </citation>
    <scope>NUCLEOTIDE SEQUENCE [LARGE SCALE GENOMIC DNA]</scope>
    <source>
        <strain evidence="2 3">CLA-SR-H025</strain>
    </source>
</reference>
<evidence type="ECO:0000313" key="2">
    <source>
        <dbReference type="EMBL" id="MEQ2400111.1"/>
    </source>
</evidence>
<accession>A0ABV1CD93</accession>
<evidence type="ECO:0000256" key="1">
    <source>
        <dbReference type="SAM" id="Phobius"/>
    </source>
</evidence>
<name>A0ABV1CD93_9FIRM</name>
<organism evidence="2 3">
    <name type="scientific">Peptoniphilus hominis</name>
    <name type="common">ex Hitch et al. 2025</name>
    <dbReference type="NCBI Taxonomy" id="3133174"/>
    <lineage>
        <taxon>Bacteria</taxon>
        <taxon>Bacillati</taxon>
        <taxon>Bacillota</taxon>
        <taxon>Tissierellia</taxon>
        <taxon>Tissierellales</taxon>
        <taxon>Peptoniphilaceae</taxon>
        <taxon>Peptoniphilus</taxon>
    </lineage>
</organism>
<dbReference type="RefSeq" id="WP_349169787.1">
    <property type="nucleotide sequence ID" value="NZ_JBBMFO010000001.1"/>
</dbReference>
<keyword evidence="3" id="KW-1185">Reference proteome</keyword>
<keyword evidence="1" id="KW-0812">Transmembrane</keyword>
<gene>
    <name evidence="2" type="ORF">WMO19_00675</name>
</gene>
<sequence length="63" mass="7120">MIKLSGKNLLLILRRFTGLLLILAAILVTLVMCYSLYMVLARFICITLLKIVELGESSFSSWI</sequence>
<dbReference type="Proteomes" id="UP001447979">
    <property type="component" value="Unassembled WGS sequence"/>
</dbReference>
<evidence type="ECO:0000313" key="3">
    <source>
        <dbReference type="Proteomes" id="UP001447979"/>
    </source>
</evidence>
<keyword evidence="1" id="KW-0472">Membrane</keyword>
<proteinExistence type="predicted"/>
<protein>
    <submittedName>
        <fullName evidence="2">Uncharacterized protein</fullName>
    </submittedName>
</protein>
<comment type="caution">
    <text evidence="2">The sequence shown here is derived from an EMBL/GenBank/DDBJ whole genome shotgun (WGS) entry which is preliminary data.</text>
</comment>
<keyword evidence="1" id="KW-1133">Transmembrane helix</keyword>
<dbReference type="EMBL" id="JBBMFO010000001">
    <property type="protein sequence ID" value="MEQ2400111.1"/>
    <property type="molecule type" value="Genomic_DNA"/>
</dbReference>